<reference evidence="1 2" key="1">
    <citation type="submission" date="2015-07" db="EMBL/GenBank/DDBJ databases">
        <title>Whole genome sequence of Herpetosiphon geysericola DSM 7119.</title>
        <authorList>
            <person name="Hemp J."/>
            <person name="Ward L.M."/>
            <person name="Pace L.A."/>
            <person name="Fischer W.W."/>
        </authorList>
    </citation>
    <scope>NUCLEOTIDE SEQUENCE [LARGE SCALE GENOMIC DNA]</scope>
    <source>
        <strain evidence="1 2">DSM 7119</strain>
    </source>
</reference>
<proteinExistence type="predicted"/>
<dbReference type="EMBL" id="LGKP01000018">
    <property type="protein sequence ID" value="KPL87571.1"/>
    <property type="molecule type" value="Genomic_DNA"/>
</dbReference>
<accession>A0A0P6YBM3</accession>
<evidence type="ECO:0000313" key="1">
    <source>
        <dbReference type="EMBL" id="KPL87571.1"/>
    </source>
</evidence>
<sequence>MNSDNWKIGLASINKPWPVWDDKFLSFVAAMFPNATSMRRDITLARLTIALARIKGQIQITNADVIDAAELLGVIPEAKRYHNHISYNQDTIDGDKDIEPFTDISEPQSVGNLSEPSKLLKKDVDEVISSKQESDIELFDNTDILIEDLYPEDKIISNHDIYSLQIPISTHKFRIKPQGVHIGVKSATTLSDIAIVPTILSSIIYQPIRRSKKGKLKLFLSDLKSYRRLTVSKSILILLIDYTSLKEVDLEKVLEYHFQWAYKERSPIVIIQVGIEREDALYELRAYKIEMKNVLSPNMAKALNAFPGKATPLAHGFELVLKTLQNILNRGRNTINAARLVILTDGRGNVPLNASYTLNYPYGIKREGIEDTLSIADKIRDFQRLESFVISPLISTYVNLPLNIAGALDASFEVIDTYLYKR</sequence>
<gene>
    <name evidence="1" type="ORF">SE18_10960</name>
</gene>
<dbReference type="Proteomes" id="UP000050277">
    <property type="component" value="Unassembled WGS sequence"/>
</dbReference>
<organism evidence="1 2">
    <name type="scientific">Herpetosiphon geysericola</name>
    <dbReference type="NCBI Taxonomy" id="70996"/>
    <lineage>
        <taxon>Bacteria</taxon>
        <taxon>Bacillati</taxon>
        <taxon>Chloroflexota</taxon>
        <taxon>Chloroflexia</taxon>
        <taxon>Herpetosiphonales</taxon>
        <taxon>Herpetosiphonaceae</taxon>
        <taxon>Herpetosiphon</taxon>
    </lineage>
</organism>
<dbReference type="AlphaFoldDB" id="A0A0P6YBM3"/>
<dbReference type="STRING" id="70996.SE18_10960"/>
<protein>
    <submittedName>
        <fullName evidence="1">Uncharacterized protein</fullName>
    </submittedName>
</protein>
<keyword evidence="2" id="KW-1185">Reference proteome</keyword>
<comment type="caution">
    <text evidence="1">The sequence shown here is derived from an EMBL/GenBank/DDBJ whole genome shotgun (WGS) entry which is preliminary data.</text>
</comment>
<name>A0A0P6YBM3_9CHLR</name>
<evidence type="ECO:0000313" key="2">
    <source>
        <dbReference type="Proteomes" id="UP000050277"/>
    </source>
</evidence>